<dbReference type="Proteomes" id="UP001301769">
    <property type="component" value="Unassembled WGS sequence"/>
</dbReference>
<evidence type="ECO:0000313" key="1">
    <source>
        <dbReference type="EMBL" id="KAK4210790.1"/>
    </source>
</evidence>
<accession>A0AAN7B7C4</accession>
<sequence>MDIDDYVDICSRAQDGYDSGLWAFAAHACLHDVTPEDSDSLANRGSQVNIGSEGGNTYTHWLHGAVDVSIHFTGATGCGKSLLAYDSLRFHEQQGHRILAYLVPESRPGQQFTSRHILAENLRLLRSHSQQPFHLSVFSSLSWVPDTDIFPCERIRLDDHHELYKSQMDRFANLKSAFLHDQESNGPWNKFIKDTDLKTWMINRSDNMCDLGTKLDYLRHIVLENKNCTSDEMKLLVARTSLPTDDAFRLVVRDIPARGPMNLSALIWILNSVRPLAMAELAVFCALDYAGAKSILKLDLIRASISKHPTADFSKFQLSRLCHIHDGRIYLHQNRGLAALLDKKYSHLVKLYSWSEPESPVTRMFTRCIAYLKAIFESGIDRNMGHVYPDEQVHELAFLEYAVLYWPIHCRASADLRTTIDFLYNQNHFERWLRLYSIYVEYRDPPSASAEILTGSTPIQVAAYFGLDHVFHHLGEIVDQFTESEK</sequence>
<dbReference type="EMBL" id="MU858165">
    <property type="protein sequence ID" value="KAK4210790.1"/>
    <property type="molecule type" value="Genomic_DNA"/>
</dbReference>
<comment type="caution">
    <text evidence="1">The sequence shown here is derived from an EMBL/GenBank/DDBJ whole genome shotgun (WGS) entry which is preliminary data.</text>
</comment>
<reference evidence="1" key="1">
    <citation type="journal article" date="2023" name="Mol. Phylogenet. Evol.">
        <title>Genome-scale phylogeny and comparative genomics of the fungal order Sordariales.</title>
        <authorList>
            <person name="Hensen N."/>
            <person name="Bonometti L."/>
            <person name="Westerberg I."/>
            <person name="Brannstrom I.O."/>
            <person name="Guillou S."/>
            <person name="Cros-Aarteil S."/>
            <person name="Calhoun S."/>
            <person name="Haridas S."/>
            <person name="Kuo A."/>
            <person name="Mondo S."/>
            <person name="Pangilinan J."/>
            <person name="Riley R."/>
            <person name="LaButti K."/>
            <person name="Andreopoulos B."/>
            <person name="Lipzen A."/>
            <person name="Chen C."/>
            <person name="Yan M."/>
            <person name="Daum C."/>
            <person name="Ng V."/>
            <person name="Clum A."/>
            <person name="Steindorff A."/>
            <person name="Ohm R.A."/>
            <person name="Martin F."/>
            <person name="Silar P."/>
            <person name="Natvig D.O."/>
            <person name="Lalanne C."/>
            <person name="Gautier V."/>
            <person name="Ament-Velasquez S.L."/>
            <person name="Kruys A."/>
            <person name="Hutchinson M.I."/>
            <person name="Powell A.J."/>
            <person name="Barry K."/>
            <person name="Miller A.N."/>
            <person name="Grigoriev I.V."/>
            <person name="Debuchy R."/>
            <person name="Gladieux P."/>
            <person name="Hiltunen Thoren M."/>
            <person name="Johannesson H."/>
        </authorList>
    </citation>
    <scope>NUCLEOTIDE SEQUENCE</scope>
    <source>
        <strain evidence="1">PSN293</strain>
    </source>
</reference>
<dbReference type="AlphaFoldDB" id="A0AAN7B7C4"/>
<proteinExistence type="predicted"/>
<name>A0AAN7B7C4_9PEZI</name>
<evidence type="ECO:0000313" key="2">
    <source>
        <dbReference type="Proteomes" id="UP001301769"/>
    </source>
</evidence>
<reference evidence="1" key="2">
    <citation type="submission" date="2023-05" db="EMBL/GenBank/DDBJ databases">
        <authorList>
            <consortium name="Lawrence Berkeley National Laboratory"/>
            <person name="Steindorff A."/>
            <person name="Hensen N."/>
            <person name="Bonometti L."/>
            <person name="Westerberg I."/>
            <person name="Brannstrom I.O."/>
            <person name="Guillou S."/>
            <person name="Cros-Aarteil S."/>
            <person name="Calhoun S."/>
            <person name="Haridas S."/>
            <person name="Kuo A."/>
            <person name="Mondo S."/>
            <person name="Pangilinan J."/>
            <person name="Riley R."/>
            <person name="Labutti K."/>
            <person name="Andreopoulos B."/>
            <person name="Lipzen A."/>
            <person name="Chen C."/>
            <person name="Yanf M."/>
            <person name="Daum C."/>
            <person name="Ng V."/>
            <person name="Clum A."/>
            <person name="Ohm R."/>
            <person name="Martin F."/>
            <person name="Silar P."/>
            <person name="Natvig D."/>
            <person name="Lalanne C."/>
            <person name="Gautier V."/>
            <person name="Ament-Velasquez S.L."/>
            <person name="Kruys A."/>
            <person name="Hutchinson M.I."/>
            <person name="Powell A.J."/>
            <person name="Barry K."/>
            <person name="Miller A.N."/>
            <person name="Grigoriev I.V."/>
            <person name="Debuchy R."/>
            <person name="Gladieux P."/>
            <person name="Thoren M.H."/>
            <person name="Johannesson H."/>
        </authorList>
    </citation>
    <scope>NUCLEOTIDE SEQUENCE</scope>
    <source>
        <strain evidence="1">PSN293</strain>
    </source>
</reference>
<keyword evidence="2" id="KW-1185">Reference proteome</keyword>
<organism evidence="1 2">
    <name type="scientific">Rhypophila decipiens</name>
    <dbReference type="NCBI Taxonomy" id="261697"/>
    <lineage>
        <taxon>Eukaryota</taxon>
        <taxon>Fungi</taxon>
        <taxon>Dikarya</taxon>
        <taxon>Ascomycota</taxon>
        <taxon>Pezizomycotina</taxon>
        <taxon>Sordariomycetes</taxon>
        <taxon>Sordariomycetidae</taxon>
        <taxon>Sordariales</taxon>
        <taxon>Naviculisporaceae</taxon>
        <taxon>Rhypophila</taxon>
    </lineage>
</organism>
<gene>
    <name evidence="1" type="ORF">QBC37DRAFT_376652</name>
</gene>
<protein>
    <submittedName>
        <fullName evidence="1">Uncharacterized protein</fullName>
    </submittedName>
</protein>